<feature type="compositionally biased region" description="Basic and acidic residues" evidence="1">
    <location>
        <begin position="132"/>
        <end position="145"/>
    </location>
</feature>
<feature type="compositionally biased region" description="Basic and acidic residues" evidence="1">
    <location>
        <begin position="189"/>
        <end position="204"/>
    </location>
</feature>
<name>A0A0L9VBV8_PHAAN</name>
<gene>
    <name evidence="3" type="ORF">LR48_Vigan09g120500</name>
</gene>
<accession>A0A0L9VBV8</accession>
<feature type="region of interest" description="Disordered" evidence="1">
    <location>
        <begin position="132"/>
        <end position="159"/>
    </location>
</feature>
<keyword evidence="2" id="KW-0472">Membrane</keyword>
<feature type="region of interest" description="Disordered" evidence="1">
    <location>
        <begin position="186"/>
        <end position="238"/>
    </location>
</feature>
<dbReference type="AlphaFoldDB" id="A0A0L9VBV8"/>
<dbReference type="Proteomes" id="UP000053144">
    <property type="component" value="Chromosome 9"/>
</dbReference>
<sequence>MATSREHGPSTKVIAFRFHFLQCVFGLGLGLGLCCFAYFVLVDAVDRSSLIFDKVNMYFERTLDRRPSITDCEDSIWVVWFFEHFIPPEGPIENFPRILHWMNINVGDNFVKRSMKTGVVLDEVYIGASTKDKKEYRPTPKKKDAQPTPKKIQKRKRRESFMRALKDQEFVIEELKRRVPGLEAQLAEEEARRKNQDHGEESAPRTEPSMNTGFVSPSGIDTNQPPLKTYGRVGSRRRYKGRALRTPYTRTVVLRIKNE</sequence>
<evidence type="ECO:0000256" key="2">
    <source>
        <dbReference type="SAM" id="Phobius"/>
    </source>
</evidence>
<evidence type="ECO:0000313" key="3">
    <source>
        <dbReference type="EMBL" id="KOM52546.1"/>
    </source>
</evidence>
<evidence type="ECO:0000256" key="1">
    <source>
        <dbReference type="SAM" id="MobiDB-lite"/>
    </source>
</evidence>
<dbReference type="Gramene" id="KOM52546">
    <property type="protein sequence ID" value="KOM52546"/>
    <property type="gene ID" value="LR48_Vigan09g120500"/>
</dbReference>
<keyword evidence="2" id="KW-0812">Transmembrane</keyword>
<proteinExistence type="predicted"/>
<keyword evidence="2" id="KW-1133">Transmembrane helix</keyword>
<feature type="compositionally biased region" description="Polar residues" evidence="1">
    <location>
        <begin position="208"/>
        <end position="226"/>
    </location>
</feature>
<feature type="transmembrane region" description="Helical" evidence="2">
    <location>
        <begin position="20"/>
        <end position="41"/>
    </location>
</feature>
<dbReference type="EMBL" id="CM003379">
    <property type="protein sequence ID" value="KOM52546.1"/>
    <property type="molecule type" value="Genomic_DNA"/>
</dbReference>
<reference evidence="4" key="1">
    <citation type="journal article" date="2015" name="Proc. Natl. Acad. Sci. U.S.A.">
        <title>Genome sequencing of adzuki bean (Vigna angularis) provides insight into high starch and low fat accumulation and domestication.</title>
        <authorList>
            <person name="Yang K."/>
            <person name="Tian Z."/>
            <person name="Chen C."/>
            <person name="Luo L."/>
            <person name="Zhao B."/>
            <person name="Wang Z."/>
            <person name="Yu L."/>
            <person name="Li Y."/>
            <person name="Sun Y."/>
            <person name="Li W."/>
            <person name="Chen Y."/>
            <person name="Li Y."/>
            <person name="Zhang Y."/>
            <person name="Ai D."/>
            <person name="Zhao J."/>
            <person name="Shang C."/>
            <person name="Ma Y."/>
            <person name="Wu B."/>
            <person name="Wang M."/>
            <person name="Gao L."/>
            <person name="Sun D."/>
            <person name="Zhang P."/>
            <person name="Guo F."/>
            <person name="Wang W."/>
            <person name="Li Y."/>
            <person name="Wang J."/>
            <person name="Varshney R.K."/>
            <person name="Wang J."/>
            <person name="Ling H.Q."/>
            <person name="Wan P."/>
        </authorList>
    </citation>
    <scope>NUCLEOTIDE SEQUENCE</scope>
    <source>
        <strain evidence="4">cv. Jingnong 6</strain>
    </source>
</reference>
<organism evidence="3 4">
    <name type="scientific">Phaseolus angularis</name>
    <name type="common">Azuki bean</name>
    <name type="synonym">Vigna angularis</name>
    <dbReference type="NCBI Taxonomy" id="3914"/>
    <lineage>
        <taxon>Eukaryota</taxon>
        <taxon>Viridiplantae</taxon>
        <taxon>Streptophyta</taxon>
        <taxon>Embryophyta</taxon>
        <taxon>Tracheophyta</taxon>
        <taxon>Spermatophyta</taxon>
        <taxon>Magnoliopsida</taxon>
        <taxon>eudicotyledons</taxon>
        <taxon>Gunneridae</taxon>
        <taxon>Pentapetalae</taxon>
        <taxon>rosids</taxon>
        <taxon>fabids</taxon>
        <taxon>Fabales</taxon>
        <taxon>Fabaceae</taxon>
        <taxon>Papilionoideae</taxon>
        <taxon>50 kb inversion clade</taxon>
        <taxon>NPAAA clade</taxon>
        <taxon>indigoferoid/millettioid clade</taxon>
        <taxon>Phaseoleae</taxon>
        <taxon>Vigna</taxon>
    </lineage>
</organism>
<protein>
    <submittedName>
        <fullName evidence="3">Uncharacterized protein</fullName>
    </submittedName>
</protein>
<evidence type="ECO:0000313" key="4">
    <source>
        <dbReference type="Proteomes" id="UP000053144"/>
    </source>
</evidence>